<comment type="caution">
    <text evidence="2">The sequence shown here is derived from an EMBL/GenBank/DDBJ whole genome shotgun (WGS) entry which is preliminary data.</text>
</comment>
<sequence length="113" mass="13367">MSSEMSPAFIKTSNVERKQDLSEDLEREKPRLDEGIEPVSKQQMKRLIKQKQWEEQQELHKQKQKEKCKRKKLEQQCQLESNSDGNNRKRVLRNVACSTLCLIIDCSFDDLMV</sequence>
<evidence type="ECO:0000313" key="3">
    <source>
        <dbReference type="Proteomes" id="UP001166674"/>
    </source>
</evidence>
<dbReference type="PANTHER" id="PTHR13563:SF13">
    <property type="entry name" value="TRNA METHYLTRANSFERASE 10 HOMOLOG A"/>
    <property type="match status" value="1"/>
</dbReference>
<keyword evidence="3" id="KW-1185">Reference proteome</keyword>
<keyword evidence="2" id="KW-0808">Transferase</keyword>
<dbReference type="GO" id="GO:0005829">
    <property type="term" value="C:cytosol"/>
    <property type="evidence" value="ECO:0007669"/>
    <property type="project" value="TreeGrafter"/>
</dbReference>
<dbReference type="EMBL" id="JAATJV010217172">
    <property type="protein sequence ID" value="MBZ3874053.1"/>
    <property type="molecule type" value="Genomic_DNA"/>
</dbReference>
<dbReference type="PANTHER" id="PTHR13563">
    <property type="entry name" value="TRNA (GUANINE-9-) METHYLTRANSFERASE"/>
    <property type="match status" value="1"/>
</dbReference>
<reference evidence="2" key="1">
    <citation type="submission" date="2020-03" db="EMBL/GenBank/DDBJ databases">
        <title>Studies in the Genomics of Life Span.</title>
        <authorList>
            <person name="Glass D."/>
        </authorList>
    </citation>
    <scope>NUCLEOTIDE SEQUENCE</scope>
    <source>
        <strain evidence="2">SUZIE</strain>
        <tissue evidence="2">Muscle</tissue>
    </source>
</reference>
<dbReference type="AlphaFoldDB" id="A0AA41MLB1"/>
<dbReference type="GO" id="GO:0008168">
    <property type="term" value="F:methyltransferase activity"/>
    <property type="evidence" value="ECO:0007669"/>
    <property type="project" value="UniProtKB-KW"/>
</dbReference>
<keyword evidence="2" id="KW-0489">Methyltransferase</keyword>
<dbReference type="GO" id="GO:0002939">
    <property type="term" value="P:tRNA N1-guanine methylation"/>
    <property type="evidence" value="ECO:0007669"/>
    <property type="project" value="TreeGrafter"/>
</dbReference>
<accession>A0AA41MLB1</accession>
<evidence type="ECO:0000313" key="2">
    <source>
        <dbReference type="EMBL" id="MBZ3874053.1"/>
    </source>
</evidence>
<dbReference type="GO" id="GO:0005654">
    <property type="term" value="C:nucleoplasm"/>
    <property type="evidence" value="ECO:0007669"/>
    <property type="project" value="TreeGrafter"/>
</dbReference>
<gene>
    <name evidence="2" type="ORF">SUZIE_126015</name>
</gene>
<feature type="compositionally biased region" description="Basic and acidic residues" evidence="1">
    <location>
        <begin position="14"/>
        <end position="34"/>
    </location>
</feature>
<protein>
    <submittedName>
        <fullName evidence="2">tRNA methyltransferase 10-like protein A</fullName>
    </submittedName>
</protein>
<evidence type="ECO:0000256" key="1">
    <source>
        <dbReference type="SAM" id="MobiDB-lite"/>
    </source>
</evidence>
<name>A0AA41MLB1_SCICA</name>
<dbReference type="InterPro" id="IPR007356">
    <property type="entry name" value="tRNA_m1G_MeTrfase_euk"/>
</dbReference>
<proteinExistence type="predicted"/>
<organism evidence="2 3">
    <name type="scientific">Sciurus carolinensis</name>
    <name type="common">Eastern gray squirrel</name>
    <dbReference type="NCBI Taxonomy" id="30640"/>
    <lineage>
        <taxon>Eukaryota</taxon>
        <taxon>Metazoa</taxon>
        <taxon>Chordata</taxon>
        <taxon>Craniata</taxon>
        <taxon>Vertebrata</taxon>
        <taxon>Euteleostomi</taxon>
        <taxon>Mammalia</taxon>
        <taxon>Eutheria</taxon>
        <taxon>Euarchontoglires</taxon>
        <taxon>Glires</taxon>
        <taxon>Rodentia</taxon>
        <taxon>Sciuromorpha</taxon>
        <taxon>Sciuridae</taxon>
        <taxon>Sciurinae</taxon>
        <taxon>Sciurini</taxon>
        <taxon>Sciurus</taxon>
    </lineage>
</organism>
<dbReference type="Proteomes" id="UP001166674">
    <property type="component" value="Unassembled WGS sequence"/>
</dbReference>
<dbReference type="GO" id="GO:0000049">
    <property type="term" value="F:tRNA binding"/>
    <property type="evidence" value="ECO:0007669"/>
    <property type="project" value="TreeGrafter"/>
</dbReference>
<feature type="region of interest" description="Disordered" evidence="1">
    <location>
        <begin position="1"/>
        <end position="48"/>
    </location>
</feature>